<proteinExistence type="predicted"/>
<dbReference type="Proteomes" id="UP000676079">
    <property type="component" value="Chromosome"/>
</dbReference>
<accession>A0ABX8BEA9</accession>
<dbReference type="RefSeq" id="WP_220561776.1">
    <property type="nucleotide sequence ID" value="NZ_CP074133.1"/>
</dbReference>
<keyword evidence="2" id="KW-1185">Reference proteome</keyword>
<sequence length="167" mass="17823">MDSLSTLPTAHPRYAEEARSALARYLDHAIAEQGQVAALVAGTTDAEGCRRRRDALVQARRVLDADGPSAVPTMVIAGAVGHWQARFDEADDRILGGQVQMAELGRLQIDKITALLAVNALADLARSRGMNLGGPGLHRADAVRRGLAGAWAAVRGVFERGALRRPR</sequence>
<name>A0ABX8BEA9_9ACTN</name>
<gene>
    <name evidence="1" type="ORF">KGD84_18925</name>
</gene>
<organism evidence="1 2">
    <name type="scientific">Nocardiopsis changdeensis</name>
    <dbReference type="NCBI Taxonomy" id="2831969"/>
    <lineage>
        <taxon>Bacteria</taxon>
        <taxon>Bacillati</taxon>
        <taxon>Actinomycetota</taxon>
        <taxon>Actinomycetes</taxon>
        <taxon>Streptosporangiales</taxon>
        <taxon>Nocardiopsidaceae</taxon>
        <taxon>Nocardiopsis</taxon>
    </lineage>
</organism>
<protein>
    <submittedName>
        <fullName evidence="1">Uncharacterized protein</fullName>
    </submittedName>
</protein>
<reference evidence="1 2" key="1">
    <citation type="submission" date="2021-05" db="EMBL/GenBank/DDBJ databases">
        <title>Direct Submission.</title>
        <authorList>
            <person name="Li K."/>
            <person name="Gao J."/>
        </authorList>
    </citation>
    <scope>NUCLEOTIDE SEQUENCE [LARGE SCALE GENOMIC DNA]</scope>
    <source>
        <strain evidence="1 2">Mg02</strain>
    </source>
</reference>
<dbReference type="EMBL" id="CP074133">
    <property type="protein sequence ID" value="QUX20580.1"/>
    <property type="molecule type" value="Genomic_DNA"/>
</dbReference>
<evidence type="ECO:0000313" key="1">
    <source>
        <dbReference type="EMBL" id="QUX20580.1"/>
    </source>
</evidence>
<evidence type="ECO:0000313" key="2">
    <source>
        <dbReference type="Proteomes" id="UP000676079"/>
    </source>
</evidence>